<proteinExistence type="predicted"/>
<dbReference type="KEGG" id="rhl:LPU83_pLPU83a_0087"/>
<geneLocation type="plasmid" evidence="1 2">
    <name>pLPU83a</name>
</geneLocation>
<dbReference type="EMBL" id="HG916853">
    <property type="protein sequence ID" value="CDM59928.1"/>
    <property type="molecule type" value="Genomic_DNA"/>
</dbReference>
<dbReference type="eggNOG" id="COG4626">
    <property type="taxonomic scope" value="Bacteria"/>
</dbReference>
<name>W6RLX5_9HYPH</name>
<dbReference type="Gene3D" id="3.40.50.300">
    <property type="entry name" value="P-loop containing nucleotide triphosphate hydrolases"/>
    <property type="match status" value="1"/>
</dbReference>
<gene>
    <name evidence="1" type="primary">terL</name>
    <name evidence="1" type="ORF">LPU83_pLPU83a_0087</name>
</gene>
<sequence length="302" mass="32439">MIMMSPELSKLARIVPSAKMIVGLARNVEYQASSAEAKSAHGGSPVLAILDEVGQIKGPTDDFVEAIETSQGAYDGKAMLFAISTQAATDNDLFSRWIDDAETSKDPRIVSHIYRQERSRTAGGKTFAKDLGSPIWRASYVTKLVRANTVDKWRAILASMDGGIQTFLGVNLSRCYPIAYPRGSWPTGDAFDGAGGITGIDSNRKVISVQGFPPGFKLSEGDMIQVGTTDLHWVQSDAVANVSGVFPTLEVRPHLWPSVAPGTAVSVKRPHCIMSIDPDSVSSQTDLSTGMGSISFDAWEAR</sequence>
<evidence type="ECO:0000313" key="2">
    <source>
        <dbReference type="Proteomes" id="UP000019443"/>
    </source>
</evidence>
<keyword evidence="2" id="KW-1185">Reference proteome</keyword>
<keyword evidence="1" id="KW-0614">Plasmid</keyword>
<evidence type="ECO:0000313" key="1">
    <source>
        <dbReference type="EMBL" id="CDM59928.1"/>
    </source>
</evidence>
<protein>
    <submittedName>
        <fullName evidence="1">Phage terminase, large subunit</fullName>
    </submittedName>
</protein>
<dbReference type="AlphaFoldDB" id="W6RLX5"/>
<dbReference type="InterPro" id="IPR027417">
    <property type="entry name" value="P-loop_NTPase"/>
</dbReference>
<dbReference type="HOGENOM" id="CLU_920929_0_0_5"/>
<accession>W6RLX5</accession>
<organism evidence="1 2">
    <name type="scientific">Rhizobium favelukesii</name>
    <dbReference type="NCBI Taxonomy" id="348824"/>
    <lineage>
        <taxon>Bacteria</taxon>
        <taxon>Pseudomonadati</taxon>
        <taxon>Pseudomonadota</taxon>
        <taxon>Alphaproteobacteria</taxon>
        <taxon>Hyphomicrobiales</taxon>
        <taxon>Rhizobiaceae</taxon>
        <taxon>Rhizobium/Agrobacterium group</taxon>
        <taxon>Rhizobium</taxon>
    </lineage>
</organism>
<dbReference type="Proteomes" id="UP000019443">
    <property type="component" value="Plasmid pLPU83a"/>
</dbReference>
<dbReference type="PATRIC" id="fig|348824.6.peg.4604"/>
<reference evidence="1" key="1">
    <citation type="submission" date="2013-11" db="EMBL/GenBank/DDBJ databases">
        <title>Draft genome sequence of the broad-host-range Rhizobium sp. LPU83 strain, a member of the low-genetic diversity Oregon-like Rhizobium sp. group.</title>
        <authorList>
            <person name="Wibberg D."/>
            <person name="Puehler A."/>
            <person name="Schlueter A."/>
        </authorList>
    </citation>
    <scope>NUCLEOTIDE SEQUENCE [LARGE SCALE GENOMIC DNA]</scope>
    <source>
        <strain evidence="1">LPU83</strain>
        <plasmid evidence="1">pLPU83a</plasmid>
    </source>
</reference>